<dbReference type="NCBIfam" id="TIGR00879">
    <property type="entry name" value="SP"/>
    <property type="match status" value="1"/>
</dbReference>
<gene>
    <name evidence="10" type="ORF">GE061_013703</name>
</gene>
<dbReference type="InterPro" id="IPR003663">
    <property type="entry name" value="Sugar/inositol_transpt"/>
</dbReference>
<feature type="domain" description="Major facilitator superfamily (MFS) profile" evidence="9">
    <location>
        <begin position="40"/>
        <end position="460"/>
    </location>
</feature>
<comment type="subcellular location">
    <subcellularLocation>
        <location evidence="1">Cell membrane</location>
        <topology evidence="1">Multi-pass membrane protein</topology>
    </subcellularLocation>
</comment>
<evidence type="ECO:0000313" key="10">
    <source>
        <dbReference type="EMBL" id="KAF6210597.1"/>
    </source>
</evidence>
<keyword evidence="3" id="KW-1003">Cell membrane</keyword>
<sequence>MNEEKRKLSGAHRIQVRPMSVGNGMRERTIRSGRGKQYMASVVVCILAFAFGTVVGWTSPVLEILQSDDSPVGRMTLNETSWLGSLTFIGGIVGSFIWGRIADAFGRKVAGYCVSIPFIIGWSAILFGTTPKFLYAARLLTGLSGSGALIICPLYISEVAHDSIRGTLGSYVILFMNGGVVAAYSVGAALDYRSFTAFCLAIPIVFIVCYFWLPETPNYYMSKSRNEAAELSLLWFRGGNHRVVSDETENIAKGMSKKETSTYSDLVSTKGNRTAMIIGLGLFSWQQFCGILALLTFVSDIFQKAGSSMSSSKATIMVGMFQFSASYVSSVIVDRSGRKLLLLISYFVMGTSLFVLAGYIYGKPEGLGWVPVACLCLHVVAYALGAGPVPYVVMTETLRPDIKGLATSTIIFWGTLLAFISVQVFPILNTHLGQHGAFLFFGVWCYIGFVFTWFIVPETKGISLNDILAKLNGDPTNLMVSVGGSCEKIEHTERV</sequence>
<dbReference type="PROSITE" id="PS50850">
    <property type="entry name" value="MFS"/>
    <property type="match status" value="1"/>
</dbReference>
<keyword evidence="5" id="KW-0812">Transmembrane</keyword>
<evidence type="ECO:0000256" key="1">
    <source>
        <dbReference type="ARBA" id="ARBA00004651"/>
    </source>
</evidence>
<dbReference type="EMBL" id="WIXP02000005">
    <property type="protein sequence ID" value="KAF6210597.1"/>
    <property type="molecule type" value="Genomic_DNA"/>
</dbReference>
<evidence type="ECO:0000256" key="8">
    <source>
        <dbReference type="RuleBase" id="RU003346"/>
    </source>
</evidence>
<dbReference type="Proteomes" id="UP000466442">
    <property type="component" value="Linkage Group LG5"/>
</dbReference>
<reference evidence="10" key="1">
    <citation type="journal article" date="2021" name="Mol. Ecol. Resour.">
        <title>Apolygus lucorum genome provides insights into omnivorousness and mesophyll feeding.</title>
        <authorList>
            <person name="Liu Y."/>
            <person name="Liu H."/>
            <person name="Wang H."/>
            <person name="Huang T."/>
            <person name="Liu B."/>
            <person name="Yang B."/>
            <person name="Yin L."/>
            <person name="Li B."/>
            <person name="Zhang Y."/>
            <person name="Zhang S."/>
            <person name="Jiang F."/>
            <person name="Zhang X."/>
            <person name="Ren Y."/>
            <person name="Wang B."/>
            <person name="Wang S."/>
            <person name="Lu Y."/>
            <person name="Wu K."/>
            <person name="Fan W."/>
            <person name="Wang G."/>
        </authorList>
    </citation>
    <scope>NUCLEOTIDE SEQUENCE</scope>
    <source>
        <strain evidence="10">12Hb</strain>
    </source>
</reference>
<dbReference type="Gene3D" id="1.20.1250.20">
    <property type="entry name" value="MFS general substrate transporter like domains"/>
    <property type="match status" value="1"/>
</dbReference>
<keyword evidence="4" id="KW-0762">Sugar transport</keyword>
<dbReference type="InterPro" id="IPR036259">
    <property type="entry name" value="MFS_trans_sf"/>
</dbReference>
<evidence type="ECO:0000256" key="2">
    <source>
        <dbReference type="ARBA" id="ARBA00022448"/>
    </source>
</evidence>
<dbReference type="FunFam" id="1.20.1250.20:FF:000218">
    <property type="entry name" value="facilitated trehalose transporter Tret1"/>
    <property type="match status" value="1"/>
</dbReference>
<dbReference type="SUPFAM" id="SSF103473">
    <property type="entry name" value="MFS general substrate transporter"/>
    <property type="match status" value="1"/>
</dbReference>
<name>A0A6A4KKQ2_APOLU</name>
<dbReference type="OrthoDB" id="6612291at2759"/>
<keyword evidence="6" id="KW-1133">Transmembrane helix</keyword>
<evidence type="ECO:0000313" key="11">
    <source>
        <dbReference type="Proteomes" id="UP000466442"/>
    </source>
</evidence>
<dbReference type="Pfam" id="PF00083">
    <property type="entry name" value="Sugar_tr"/>
    <property type="match status" value="1"/>
</dbReference>
<evidence type="ECO:0000256" key="4">
    <source>
        <dbReference type="ARBA" id="ARBA00022597"/>
    </source>
</evidence>
<organism evidence="10 11">
    <name type="scientific">Apolygus lucorum</name>
    <name type="common">Small green plant bug</name>
    <name type="synonym">Lygocoris lucorum</name>
    <dbReference type="NCBI Taxonomy" id="248454"/>
    <lineage>
        <taxon>Eukaryota</taxon>
        <taxon>Metazoa</taxon>
        <taxon>Ecdysozoa</taxon>
        <taxon>Arthropoda</taxon>
        <taxon>Hexapoda</taxon>
        <taxon>Insecta</taxon>
        <taxon>Pterygota</taxon>
        <taxon>Neoptera</taxon>
        <taxon>Paraneoptera</taxon>
        <taxon>Hemiptera</taxon>
        <taxon>Heteroptera</taxon>
        <taxon>Panheteroptera</taxon>
        <taxon>Cimicomorpha</taxon>
        <taxon>Miridae</taxon>
        <taxon>Mirini</taxon>
        <taxon>Apolygus</taxon>
    </lineage>
</organism>
<keyword evidence="7" id="KW-0472">Membrane</keyword>
<dbReference type="GO" id="GO:0051119">
    <property type="term" value="F:sugar transmembrane transporter activity"/>
    <property type="evidence" value="ECO:0007669"/>
    <property type="project" value="InterPro"/>
</dbReference>
<comment type="caution">
    <text evidence="10">The sequence shown here is derived from an EMBL/GenBank/DDBJ whole genome shotgun (WGS) entry which is preliminary data.</text>
</comment>
<evidence type="ECO:0000256" key="3">
    <source>
        <dbReference type="ARBA" id="ARBA00022475"/>
    </source>
</evidence>
<dbReference type="InterPro" id="IPR044775">
    <property type="entry name" value="MFS_ERD6/Tret1-like"/>
</dbReference>
<dbReference type="GO" id="GO:0005886">
    <property type="term" value="C:plasma membrane"/>
    <property type="evidence" value="ECO:0007669"/>
    <property type="project" value="UniProtKB-SubCell"/>
</dbReference>
<keyword evidence="11" id="KW-1185">Reference proteome</keyword>
<accession>A0A6A4KKQ2</accession>
<dbReference type="InterPro" id="IPR020846">
    <property type="entry name" value="MFS_dom"/>
</dbReference>
<keyword evidence="2 8" id="KW-0813">Transport</keyword>
<dbReference type="CDD" id="cd17358">
    <property type="entry name" value="MFS_GLUT6_8_Class3_like"/>
    <property type="match status" value="1"/>
</dbReference>
<protein>
    <recommendedName>
        <fullName evidence="9">Major facilitator superfamily (MFS) profile domain-containing protein</fullName>
    </recommendedName>
</protein>
<dbReference type="InterPro" id="IPR050549">
    <property type="entry name" value="MFS_Trehalose_Transporter"/>
</dbReference>
<dbReference type="PANTHER" id="PTHR48021">
    <property type="match status" value="1"/>
</dbReference>
<evidence type="ECO:0000259" key="9">
    <source>
        <dbReference type="PROSITE" id="PS50850"/>
    </source>
</evidence>
<dbReference type="AlphaFoldDB" id="A0A6A4KKQ2"/>
<dbReference type="PRINTS" id="PR00171">
    <property type="entry name" value="SUGRTRNSPORT"/>
</dbReference>
<comment type="similarity">
    <text evidence="8">Belongs to the major facilitator superfamily. Sugar transporter (TC 2.A.1.1) family.</text>
</comment>
<evidence type="ECO:0000256" key="5">
    <source>
        <dbReference type="ARBA" id="ARBA00022692"/>
    </source>
</evidence>
<dbReference type="PANTHER" id="PTHR48021:SF33">
    <property type="entry name" value="AT22075P-RELATED"/>
    <property type="match status" value="1"/>
</dbReference>
<proteinExistence type="inferred from homology"/>
<dbReference type="InterPro" id="IPR005828">
    <property type="entry name" value="MFS_sugar_transport-like"/>
</dbReference>
<evidence type="ECO:0000256" key="6">
    <source>
        <dbReference type="ARBA" id="ARBA00022989"/>
    </source>
</evidence>
<evidence type="ECO:0000256" key="7">
    <source>
        <dbReference type="ARBA" id="ARBA00023136"/>
    </source>
</evidence>